<dbReference type="AlphaFoldDB" id="A0A5M3XCY6"/>
<reference evidence="3 4" key="1">
    <citation type="submission" date="2019-10" db="EMBL/GenBank/DDBJ databases">
        <title>Whole genome shotgun sequence of Acrocarpospora pleiomorpha NBRC 16267.</title>
        <authorList>
            <person name="Ichikawa N."/>
            <person name="Kimura A."/>
            <person name="Kitahashi Y."/>
            <person name="Komaki H."/>
            <person name="Oguchi A."/>
        </authorList>
    </citation>
    <scope>NUCLEOTIDE SEQUENCE [LARGE SCALE GENOMIC DNA]</scope>
    <source>
        <strain evidence="3 4">NBRC 16267</strain>
    </source>
</reference>
<dbReference type="InterPro" id="IPR058713">
    <property type="entry name" value="DMF_alpha_dom"/>
</dbReference>
<evidence type="ECO:0000313" key="4">
    <source>
        <dbReference type="Proteomes" id="UP000377595"/>
    </source>
</evidence>
<keyword evidence="4" id="KW-1185">Reference proteome</keyword>
<organism evidence="3 4">
    <name type="scientific">Acrocarpospora pleiomorpha</name>
    <dbReference type="NCBI Taxonomy" id="90975"/>
    <lineage>
        <taxon>Bacteria</taxon>
        <taxon>Bacillati</taxon>
        <taxon>Actinomycetota</taxon>
        <taxon>Actinomycetes</taxon>
        <taxon>Streptosporangiales</taxon>
        <taxon>Streptosporangiaceae</taxon>
        <taxon>Acrocarpospora</taxon>
    </lineage>
</organism>
<protein>
    <recommendedName>
        <fullName evidence="2">N,N-dimethylformamidase alpha subunit domain-containing protein</fullName>
    </recommendedName>
</protein>
<dbReference type="EMBL" id="BLAF01000004">
    <property type="protein sequence ID" value="GES17381.1"/>
    <property type="molecule type" value="Genomic_DNA"/>
</dbReference>
<feature type="region of interest" description="Disordered" evidence="1">
    <location>
        <begin position="72"/>
        <end position="94"/>
    </location>
</feature>
<evidence type="ECO:0000259" key="2">
    <source>
        <dbReference type="Pfam" id="PF26354"/>
    </source>
</evidence>
<proteinExistence type="predicted"/>
<feature type="compositionally biased region" description="Basic and acidic residues" evidence="1">
    <location>
        <begin position="84"/>
        <end position="94"/>
    </location>
</feature>
<comment type="caution">
    <text evidence="3">The sequence shown here is derived from an EMBL/GenBank/DDBJ whole genome shotgun (WGS) entry which is preliminary data.</text>
</comment>
<dbReference type="Pfam" id="PF26354">
    <property type="entry name" value="DMF_alpha"/>
    <property type="match status" value="1"/>
</dbReference>
<dbReference type="Proteomes" id="UP000377595">
    <property type="component" value="Unassembled WGS sequence"/>
</dbReference>
<gene>
    <name evidence="3" type="ORF">Aple_002760</name>
</gene>
<name>A0A5M3XCY6_9ACTN</name>
<feature type="domain" description="N,N-dimethylformamidase alpha subunit" evidence="2">
    <location>
        <begin position="7"/>
        <end position="106"/>
    </location>
</feature>
<accession>A0A5M3XCY6</accession>
<evidence type="ECO:0000313" key="3">
    <source>
        <dbReference type="EMBL" id="GES17381.1"/>
    </source>
</evidence>
<evidence type="ECO:0000256" key="1">
    <source>
        <dbReference type="SAM" id="MobiDB-lite"/>
    </source>
</evidence>
<sequence>MGLSIQDEFIRANRIRALVTPELLAEARADPPRARRSAALVEVLDFLRRNPDPELPRYAVLRTPDGFAVVRRAPVRGAPPTPDGDDRHTTRREAEHAVLLRRLRDYGMLP</sequence>